<proteinExistence type="predicted"/>
<feature type="region of interest" description="Disordered" evidence="1">
    <location>
        <begin position="493"/>
        <end position="514"/>
    </location>
</feature>
<feature type="transmembrane region" description="Helical" evidence="2">
    <location>
        <begin position="235"/>
        <end position="254"/>
    </location>
</feature>
<accession>A0A4P9X3N6</accession>
<name>A0A4P9X3N6_9FUNG</name>
<dbReference type="AlphaFoldDB" id="A0A4P9X3N6"/>
<dbReference type="Proteomes" id="UP000274922">
    <property type="component" value="Unassembled WGS sequence"/>
</dbReference>
<feature type="compositionally biased region" description="Low complexity" evidence="1">
    <location>
        <begin position="536"/>
        <end position="545"/>
    </location>
</feature>
<evidence type="ECO:0000313" key="4">
    <source>
        <dbReference type="Proteomes" id="UP000274922"/>
    </source>
</evidence>
<keyword evidence="2" id="KW-0812">Transmembrane</keyword>
<keyword evidence="4" id="KW-1185">Reference proteome</keyword>
<feature type="transmembrane region" description="Helical" evidence="2">
    <location>
        <begin position="80"/>
        <end position="101"/>
    </location>
</feature>
<feature type="transmembrane region" description="Helical" evidence="2">
    <location>
        <begin position="146"/>
        <end position="169"/>
    </location>
</feature>
<feature type="compositionally biased region" description="Basic and acidic residues" evidence="1">
    <location>
        <begin position="889"/>
        <end position="899"/>
    </location>
</feature>
<keyword evidence="2" id="KW-0472">Membrane</keyword>
<feature type="region of interest" description="Disordered" evidence="1">
    <location>
        <begin position="532"/>
        <end position="620"/>
    </location>
</feature>
<feature type="compositionally biased region" description="Basic and acidic residues" evidence="1">
    <location>
        <begin position="853"/>
        <end position="869"/>
    </location>
</feature>
<feature type="region of interest" description="Disordered" evidence="1">
    <location>
        <begin position="658"/>
        <end position="681"/>
    </location>
</feature>
<feature type="region of interest" description="Disordered" evidence="1">
    <location>
        <begin position="307"/>
        <end position="336"/>
    </location>
</feature>
<gene>
    <name evidence="3" type="ORF">CXG81DRAFT_20304</name>
</gene>
<evidence type="ECO:0000256" key="2">
    <source>
        <dbReference type="SAM" id="Phobius"/>
    </source>
</evidence>
<feature type="compositionally biased region" description="Pro residues" evidence="1">
    <location>
        <begin position="553"/>
        <end position="565"/>
    </location>
</feature>
<keyword evidence="2" id="KW-1133">Transmembrane helix</keyword>
<feature type="compositionally biased region" description="Gly residues" evidence="1">
    <location>
        <begin position="821"/>
        <end position="840"/>
    </location>
</feature>
<feature type="compositionally biased region" description="Pro residues" evidence="1">
    <location>
        <begin position="585"/>
        <end position="602"/>
    </location>
</feature>
<protein>
    <submittedName>
        <fullName evidence="3">Uncharacterized protein</fullName>
    </submittedName>
</protein>
<sequence length="899" mass="92411">MVALAASHGTAFTCYEGDNWMQCANMGAVAATNDIGPNPRYMFETRNVLDISLRVVALTVLAVDVILFVYSFYPRRHSPSAILIATMLFLQVIGVLCQFITKVDLCPPALLSAHIYVAVACMMVSAELYNWVIYLRFTLVTSLSGWFRWLASAFLMLETTASIVAYGVTAYGYATQGRFGVDRSLGTSIYSIVAICQAFYALALSAHFIFTFYIPVIRLYRPDVPMLALVMNDGLAYIIAECLLHCVFTIAYYFERRYYSSGSQLASSLRYGLFLLFIRRMRMTIRQKDTDQSCHWPTADDVDPHPGHGHLHLHYDADDTGSPRPRRGSHDTDSTTPVAYVANSVGGGGVTTSTHGTIHRDLPNEVRRIGGFGSGIASPLVSGISGTGGTSGRGATGTTSGIASGIASGAAGHRWSLGHGAPYKPEMVWPAPFGPDCAPAKSVAGDWVARAMAARAAMLQAADVAAAAAALTPNPDGAAVAAAAAAAAPGLRDPLDGLRPPSPWSRIGSGPGGRAVDAAVAVPVEGMSSVVYNPKTGPAAPATLGGLAGRRSPTPPTSPPPPPVPTLLGGEGLPPCLAFVQAPLAPRPPPAAPASSDPPPGSTSPATAPDPLHGRPADPTAATTMIPLAAATPVASLSFGYDLVAPLTAEDHGFPLSSTIRDHAWGPQPQPPPLSGTAAPAAAAAGVDAGAAAGAGAGASADADLARTRRSWGSAVGRRLSALSAPSEPESDAATGHGPPRGHDPSAGLRIDGAGASNAPADTFAWAPSPSPSLGGLLWSSSASPTPSARPLGPSSGVGGGAAVVGAERRARGRGARRPLGGPGHVRLGNGGDGGDGDGGLVSCVPSPVGPRRPHEGFRRERILGERPGRGAAGAALGLGRHGRRRRAVRPDRDAGGRW</sequence>
<feature type="compositionally biased region" description="Low complexity" evidence="1">
    <location>
        <begin position="765"/>
        <end position="795"/>
    </location>
</feature>
<feature type="region of interest" description="Disordered" evidence="1">
    <location>
        <begin position="717"/>
        <end position="899"/>
    </location>
</feature>
<feature type="transmembrane region" description="Helical" evidence="2">
    <location>
        <begin position="51"/>
        <end position="73"/>
    </location>
</feature>
<reference evidence="4" key="1">
    <citation type="journal article" date="2018" name="Nat. Microbiol.">
        <title>Leveraging single-cell genomics to expand the fungal tree of life.</title>
        <authorList>
            <person name="Ahrendt S.R."/>
            <person name="Quandt C.A."/>
            <person name="Ciobanu D."/>
            <person name="Clum A."/>
            <person name="Salamov A."/>
            <person name="Andreopoulos B."/>
            <person name="Cheng J.F."/>
            <person name="Woyke T."/>
            <person name="Pelin A."/>
            <person name="Henrissat B."/>
            <person name="Reynolds N.K."/>
            <person name="Benny G.L."/>
            <person name="Smith M.E."/>
            <person name="James T.Y."/>
            <person name="Grigoriev I.V."/>
        </authorList>
    </citation>
    <scope>NUCLEOTIDE SEQUENCE [LARGE SCALE GENOMIC DNA]</scope>
    <source>
        <strain evidence="4">ATCC 52028</strain>
    </source>
</reference>
<evidence type="ECO:0000256" key="1">
    <source>
        <dbReference type="SAM" id="MobiDB-lite"/>
    </source>
</evidence>
<organism evidence="3 4">
    <name type="scientific">Caulochytrium protostelioides</name>
    <dbReference type="NCBI Taxonomy" id="1555241"/>
    <lineage>
        <taxon>Eukaryota</taxon>
        <taxon>Fungi</taxon>
        <taxon>Fungi incertae sedis</taxon>
        <taxon>Chytridiomycota</taxon>
        <taxon>Chytridiomycota incertae sedis</taxon>
        <taxon>Chytridiomycetes</taxon>
        <taxon>Caulochytriales</taxon>
        <taxon>Caulochytriaceae</taxon>
        <taxon>Caulochytrium</taxon>
    </lineage>
</organism>
<feature type="transmembrane region" description="Helical" evidence="2">
    <location>
        <begin position="189"/>
        <end position="214"/>
    </location>
</feature>
<dbReference type="OrthoDB" id="2124329at2759"/>
<feature type="transmembrane region" description="Helical" evidence="2">
    <location>
        <begin position="113"/>
        <end position="134"/>
    </location>
</feature>
<dbReference type="EMBL" id="ML014269">
    <property type="protein sequence ID" value="RKO99634.1"/>
    <property type="molecule type" value="Genomic_DNA"/>
</dbReference>
<feature type="transmembrane region" description="Helical" evidence="2">
    <location>
        <begin position="260"/>
        <end position="278"/>
    </location>
</feature>
<evidence type="ECO:0000313" key="3">
    <source>
        <dbReference type="EMBL" id="RKO99634.1"/>
    </source>
</evidence>